<dbReference type="RefSeq" id="WP_073458030.1">
    <property type="nucleotide sequence ID" value="NZ_FRAP01000012.1"/>
</dbReference>
<name>A0A1M6VIW3_PSETH</name>
<dbReference type="EMBL" id="FRAP01000012">
    <property type="protein sequence ID" value="SHK81453.1"/>
    <property type="molecule type" value="Genomic_DNA"/>
</dbReference>
<evidence type="ECO:0000256" key="1">
    <source>
        <dbReference type="SAM" id="MobiDB-lite"/>
    </source>
</evidence>
<dbReference type="OrthoDB" id="3576359at2"/>
<dbReference type="AlphaFoldDB" id="A0A1M6VIW3"/>
<feature type="compositionally biased region" description="Basic and acidic residues" evidence="1">
    <location>
        <begin position="45"/>
        <end position="75"/>
    </location>
</feature>
<gene>
    <name evidence="2" type="ORF">SAMN05443637_112156</name>
</gene>
<organism evidence="2 3">
    <name type="scientific">Pseudonocardia thermophila</name>
    <dbReference type="NCBI Taxonomy" id="1848"/>
    <lineage>
        <taxon>Bacteria</taxon>
        <taxon>Bacillati</taxon>
        <taxon>Actinomycetota</taxon>
        <taxon>Actinomycetes</taxon>
        <taxon>Pseudonocardiales</taxon>
        <taxon>Pseudonocardiaceae</taxon>
        <taxon>Pseudonocardia</taxon>
    </lineage>
</organism>
<protein>
    <submittedName>
        <fullName evidence="2">Uncharacterized protein</fullName>
    </submittedName>
</protein>
<feature type="compositionally biased region" description="Basic residues" evidence="1">
    <location>
        <begin position="109"/>
        <end position="118"/>
    </location>
</feature>
<proteinExistence type="predicted"/>
<accession>A0A1M6VIW3</accession>
<feature type="region of interest" description="Disordered" evidence="1">
    <location>
        <begin position="44"/>
        <end position="118"/>
    </location>
</feature>
<keyword evidence="3" id="KW-1185">Reference proteome</keyword>
<evidence type="ECO:0000313" key="3">
    <source>
        <dbReference type="Proteomes" id="UP000184363"/>
    </source>
</evidence>
<dbReference type="Proteomes" id="UP000184363">
    <property type="component" value="Unassembled WGS sequence"/>
</dbReference>
<evidence type="ECO:0000313" key="2">
    <source>
        <dbReference type="EMBL" id="SHK81453.1"/>
    </source>
</evidence>
<sequence length="118" mass="13895">MTDLAMGQDRWTGSLLDWDQRQEGRHALDEDALLTPIFHALKRGGWRERQHEPTAEQRRRGRERRDPLDEFRRDPLTAPIPEQAFSVVPEQSYRRPAHLRTGRSVSSTGRHHRVDGWH</sequence>
<reference evidence="2 3" key="1">
    <citation type="submission" date="2016-11" db="EMBL/GenBank/DDBJ databases">
        <authorList>
            <person name="Jaros S."/>
            <person name="Januszkiewicz K."/>
            <person name="Wedrychowicz H."/>
        </authorList>
    </citation>
    <scope>NUCLEOTIDE SEQUENCE [LARGE SCALE GENOMIC DNA]</scope>
    <source>
        <strain evidence="2 3">DSM 43832</strain>
    </source>
</reference>